<keyword evidence="7 11" id="KW-0812">Transmembrane</keyword>
<gene>
    <name evidence="14" type="ORF">F0T03_17350</name>
</gene>
<evidence type="ECO:0000256" key="8">
    <source>
        <dbReference type="ARBA" id="ARBA00022989"/>
    </source>
</evidence>
<dbReference type="AlphaFoldDB" id="A0A857F3H5"/>
<comment type="function">
    <text evidence="1">Component of the type II secretion system inner membrane complex required for the energy-dependent secretion of extracellular factors such as proteases and toxins from the periplasm.</text>
</comment>
<dbReference type="Pfam" id="PF00482">
    <property type="entry name" value="T2SSF"/>
    <property type="match status" value="2"/>
</dbReference>
<evidence type="ECO:0000256" key="11">
    <source>
        <dbReference type="RuleBase" id="RU003923"/>
    </source>
</evidence>
<evidence type="ECO:0000256" key="7">
    <source>
        <dbReference type="ARBA" id="ARBA00022692"/>
    </source>
</evidence>
<name>A0A857F3H5_9GAMM</name>
<dbReference type="Gene3D" id="1.20.81.30">
    <property type="entry name" value="Type II secretion system (T2SS), domain F"/>
    <property type="match status" value="2"/>
</dbReference>
<evidence type="ECO:0000256" key="12">
    <source>
        <dbReference type="SAM" id="Phobius"/>
    </source>
</evidence>
<dbReference type="InterPro" id="IPR042094">
    <property type="entry name" value="T2SS_GspF_sf"/>
</dbReference>
<proteinExistence type="inferred from homology"/>
<keyword evidence="15" id="KW-1185">Reference proteome</keyword>
<evidence type="ECO:0000256" key="6">
    <source>
        <dbReference type="ARBA" id="ARBA00022519"/>
    </source>
</evidence>
<sequence length="402" mass="45073">MPVFNYTAIDAKGGKVKGNVEAENLLTARHIIYQRKLYLLSVKIKHVSSYARFIKVLKKTSHIDLILITRQLSILVNAAIPLNEALELIEKQSEKSHVNSVIHEVRKKILEGYSLSDSLSQFPTVFNSLYRSMIAAGELSGNLSEVLSNLADHIEQVYKIKNKIAQALIYPIILIIISIGLIGILLSVIIPNIIEQFVSYDKTLPLSTRILMVSSYWLEDNILFIIAGFAVLFMGGYGISKMKKINILFEYYYLKLPILGNTLFKLNISRYLRMMAILNSNGVSLIKTMEISGGVVTNLYIKQQLECALKLVSEGGSLSVSLANSHVFSPMISHMIASGERSGKLDIILEKITGMLEQDIVDQINIFIILLEPIIMLFMAGFIFFIVLAIFQPILEMNDLIL</sequence>
<organism evidence="14 15">
    <name type="scientific">Yersinia canariae</name>
    <dbReference type="NCBI Taxonomy" id="2607663"/>
    <lineage>
        <taxon>Bacteria</taxon>
        <taxon>Pseudomonadati</taxon>
        <taxon>Pseudomonadota</taxon>
        <taxon>Gammaproteobacteria</taxon>
        <taxon>Enterobacterales</taxon>
        <taxon>Yersiniaceae</taxon>
        <taxon>Yersinia</taxon>
    </lineage>
</organism>
<evidence type="ECO:0000256" key="10">
    <source>
        <dbReference type="ARBA" id="ARBA00030750"/>
    </source>
</evidence>
<dbReference type="RefSeq" id="WP_159679644.1">
    <property type="nucleotide sequence ID" value="NZ_CP043727.1"/>
</dbReference>
<evidence type="ECO:0000256" key="1">
    <source>
        <dbReference type="ARBA" id="ARBA00002684"/>
    </source>
</evidence>
<dbReference type="Proteomes" id="UP000464402">
    <property type="component" value="Chromosome"/>
</dbReference>
<dbReference type="PROSITE" id="PS00874">
    <property type="entry name" value="T2SP_F"/>
    <property type="match status" value="1"/>
</dbReference>
<dbReference type="GO" id="GO:0015628">
    <property type="term" value="P:protein secretion by the type II secretion system"/>
    <property type="evidence" value="ECO:0007669"/>
    <property type="project" value="TreeGrafter"/>
</dbReference>
<dbReference type="FunFam" id="1.20.81.30:FF:000001">
    <property type="entry name" value="Type II secretion system protein F"/>
    <property type="match status" value="1"/>
</dbReference>
<evidence type="ECO:0000256" key="5">
    <source>
        <dbReference type="ARBA" id="ARBA00022475"/>
    </source>
</evidence>
<reference evidence="15" key="1">
    <citation type="submission" date="2019-09" db="EMBL/GenBank/DDBJ databases">
        <title>Yersinia canariae sp. nov., isolated from a human yersiniosis case.</title>
        <authorList>
            <person name="Nguyen S.V."/>
            <person name="Greig D."/>
            <person name="Hurley D."/>
            <person name="Cao Y."/>
            <person name="McCabe E."/>
            <person name="Mitchell M."/>
            <person name="Jenkins C."/>
            <person name="Fanning S."/>
        </authorList>
    </citation>
    <scope>NUCLEOTIDE SEQUENCE [LARGE SCALE GENOMIC DNA]</scope>
    <source>
        <strain evidence="15">NCTC 14382</strain>
    </source>
</reference>
<feature type="domain" description="Type II secretion system protein GspF" evidence="13">
    <location>
        <begin position="271"/>
        <end position="392"/>
    </location>
</feature>
<keyword evidence="6" id="KW-0997">Cell inner membrane</keyword>
<dbReference type="PANTHER" id="PTHR30012:SF0">
    <property type="entry name" value="TYPE II SECRETION SYSTEM PROTEIN F-RELATED"/>
    <property type="match status" value="1"/>
</dbReference>
<feature type="domain" description="Type II secretion system protein GspF" evidence="13">
    <location>
        <begin position="69"/>
        <end position="191"/>
    </location>
</feature>
<dbReference type="EMBL" id="CP043727">
    <property type="protein sequence ID" value="QHB33754.1"/>
    <property type="molecule type" value="Genomic_DNA"/>
</dbReference>
<accession>A0A857F3H5</accession>
<evidence type="ECO:0000259" key="13">
    <source>
        <dbReference type="Pfam" id="PF00482"/>
    </source>
</evidence>
<evidence type="ECO:0000313" key="14">
    <source>
        <dbReference type="EMBL" id="QHB33754.1"/>
    </source>
</evidence>
<keyword evidence="9 12" id="KW-0472">Membrane</keyword>
<protein>
    <recommendedName>
        <fullName evidence="10">General secretion pathway protein F</fullName>
    </recommendedName>
</protein>
<dbReference type="GO" id="GO:0005886">
    <property type="term" value="C:plasma membrane"/>
    <property type="evidence" value="ECO:0007669"/>
    <property type="project" value="UniProtKB-SubCell"/>
</dbReference>
<keyword evidence="5" id="KW-1003">Cell membrane</keyword>
<dbReference type="InterPro" id="IPR018076">
    <property type="entry name" value="T2SS_GspF_dom"/>
</dbReference>
<evidence type="ECO:0000256" key="3">
    <source>
        <dbReference type="ARBA" id="ARBA00005745"/>
    </source>
</evidence>
<dbReference type="PRINTS" id="PR00812">
    <property type="entry name" value="BCTERIALGSPF"/>
</dbReference>
<feature type="transmembrane region" description="Helical" evidence="12">
    <location>
        <begin position="374"/>
        <end position="395"/>
    </location>
</feature>
<evidence type="ECO:0000256" key="2">
    <source>
        <dbReference type="ARBA" id="ARBA00004429"/>
    </source>
</evidence>
<keyword evidence="8 12" id="KW-1133">Transmembrane helix</keyword>
<dbReference type="PANTHER" id="PTHR30012">
    <property type="entry name" value="GENERAL SECRETION PATHWAY PROTEIN"/>
    <property type="match status" value="1"/>
</dbReference>
<evidence type="ECO:0000256" key="4">
    <source>
        <dbReference type="ARBA" id="ARBA00022448"/>
    </source>
</evidence>
<dbReference type="InterPro" id="IPR003004">
    <property type="entry name" value="GspF/PilC"/>
</dbReference>
<feature type="transmembrane region" description="Helical" evidence="12">
    <location>
        <begin position="168"/>
        <end position="194"/>
    </location>
</feature>
<evidence type="ECO:0000256" key="9">
    <source>
        <dbReference type="ARBA" id="ARBA00023136"/>
    </source>
</evidence>
<dbReference type="InterPro" id="IPR001992">
    <property type="entry name" value="T2SS_GspF/T4SS_PilC_CS"/>
</dbReference>
<dbReference type="KEGG" id="yca:F0T03_17350"/>
<comment type="similarity">
    <text evidence="3 11">Belongs to the GSP F family.</text>
</comment>
<keyword evidence="4 11" id="KW-0813">Transport</keyword>
<feature type="transmembrane region" description="Helical" evidence="12">
    <location>
        <begin position="222"/>
        <end position="239"/>
    </location>
</feature>
<evidence type="ECO:0000313" key="15">
    <source>
        <dbReference type="Proteomes" id="UP000464402"/>
    </source>
</evidence>
<comment type="subcellular location">
    <subcellularLocation>
        <location evidence="2 11">Cell inner membrane</location>
        <topology evidence="2 11">Multi-pass membrane protein</topology>
    </subcellularLocation>
</comment>